<dbReference type="PANTHER" id="PTHR11669:SF0">
    <property type="entry name" value="PROTEIN STICHEL-LIKE 2"/>
    <property type="match status" value="1"/>
</dbReference>
<evidence type="ECO:0000256" key="2">
    <source>
        <dbReference type="ARBA" id="ARBA00012417"/>
    </source>
</evidence>
<dbReference type="FunFam" id="3.40.50.300:FF:000014">
    <property type="entry name" value="DNA polymerase III subunit gamma/tau"/>
    <property type="match status" value="1"/>
</dbReference>
<keyword evidence="3 14" id="KW-0808">Transferase</keyword>
<keyword evidence="4 14" id="KW-0548">Nucleotidyltransferase</keyword>
<dbReference type="GO" id="GO:0003887">
    <property type="term" value="F:DNA-directed DNA polymerase activity"/>
    <property type="evidence" value="ECO:0007669"/>
    <property type="project" value="UniProtKB-KW"/>
</dbReference>
<feature type="compositionally biased region" description="Low complexity" evidence="12">
    <location>
        <begin position="397"/>
        <end position="408"/>
    </location>
</feature>
<dbReference type="InterPro" id="IPR050238">
    <property type="entry name" value="DNA_Rep/Repair_Clamp_Loader"/>
</dbReference>
<feature type="region of interest" description="Disordered" evidence="12">
    <location>
        <begin position="451"/>
        <end position="488"/>
    </location>
</feature>
<dbReference type="SUPFAM" id="SSF48019">
    <property type="entry name" value="post-AAA+ oligomerization domain-like"/>
    <property type="match status" value="1"/>
</dbReference>
<dbReference type="CDD" id="cd00009">
    <property type="entry name" value="AAA"/>
    <property type="match status" value="1"/>
</dbReference>
<dbReference type="InterPro" id="IPR012763">
    <property type="entry name" value="DNA_pol_III_sug/sutau_N"/>
</dbReference>
<dbReference type="SUPFAM" id="SSF52540">
    <property type="entry name" value="P-loop containing nucleoside triphosphate hydrolases"/>
    <property type="match status" value="1"/>
</dbReference>
<evidence type="ECO:0000256" key="3">
    <source>
        <dbReference type="ARBA" id="ARBA00022679"/>
    </source>
</evidence>
<protein>
    <recommendedName>
        <fullName evidence="2">DNA-directed DNA polymerase</fullName>
        <ecNumber evidence="2">2.7.7.7</ecNumber>
    </recommendedName>
</protein>
<evidence type="ECO:0000313" key="15">
    <source>
        <dbReference type="Proteomes" id="UP000824110"/>
    </source>
</evidence>
<dbReference type="GO" id="GO:0003677">
    <property type="term" value="F:DNA binding"/>
    <property type="evidence" value="ECO:0007669"/>
    <property type="project" value="InterPro"/>
</dbReference>
<comment type="caution">
    <text evidence="14">The sequence shown here is derived from an EMBL/GenBank/DDBJ whole genome shotgun (WGS) entry which is preliminary data.</text>
</comment>
<evidence type="ECO:0000256" key="4">
    <source>
        <dbReference type="ARBA" id="ARBA00022695"/>
    </source>
</evidence>
<feature type="domain" description="AAA+ ATPase" evidence="13">
    <location>
        <begin position="37"/>
        <end position="179"/>
    </location>
</feature>
<dbReference type="NCBIfam" id="NF004046">
    <property type="entry name" value="PRK05563.1"/>
    <property type="match status" value="1"/>
</dbReference>
<evidence type="ECO:0000256" key="12">
    <source>
        <dbReference type="SAM" id="MobiDB-lite"/>
    </source>
</evidence>
<dbReference type="GO" id="GO:0009360">
    <property type="term" value="C:DNA polymerase III complex"/>
    <property type="evidence" value="ECO:0007669"/>
    <property type="project" value="InterPro"/>
</dbReference>
<keyword evidence="5" id="KW-0235">DNA replication</keyword>
<dbReference type="NCBIfam" id="TIGR02397">
    <property type="entry name" value="dnaX_nterm"/>
    <property type="match status" value="1"/>
</dbReference>
<dbReference type="InterPro" id="IPR008921">
    <property type="entry name" value="DNA_pol3_clamp-load_cplx_C"/>
</dbReference>
<dbReference type="PRINTS" id="PR00300">
    <property type="entry name" value="CLPPROTEASEA"/>
</dbReference>
<dbReference type="InterPro" id="IPR027417">
    <property type="entry name" value="P-loop_NTPase"/>
</dbReference>
<dbReference type="GO" id="GO:0005524">
    <property type="term" value="F:ATP binding"/>
    <property type="evidence" value="ECO:0007669"/>
    <property type="project" value="UniProtKB-KW"/>
</dbReference>
<reference evidence="14" key="1">
    <citation type="submission" date="2020-10" db="EMBL/GenBank/DDBJ databases">
        <authorList>
            <person name="Gilroy R."/>
        </authorList>
    </citation>
    <scope>NUCLEOTIDE SEQUENCE</scope>
    <source>
        <strain evidence="14">CHK195-12923</strain>
    </source>
</reference>
<dbReference type="Proteomes" id="UP000824110">
    <property type="component" value="Unassembled WGS sequence"/>
</dbReference>
<sequence>MAYLAFYRMFRPDTLDKVVRQEHIVKILKNQIESGKIGHAYLFCGPRGTGKTSVAKIFARAINCEHPVNGSPCGKCATCRALSEGSNLDISEIDAASNNGVDEMRDLREKVQYPPVAGKYKVYIIDEVHMLTASAFNAVLKTLEEPPAHAVFILATTEPQKIPATILSRCMRFDFKLIPQHDLEGLLKNIFAKVGKEYEDEAVAAIARAGAGSARDTLSIADMCVSYSTGKLTYEDVNAVLGSADFYNISKAVRMLLSDDCGGALSCAEEIFAGGKGAGVFVKDILNFLNSVAVAKMCKNARQILNLPEEMFAEVAAAAEADGHKILRATEIFVNAEGDMRYAADPRVVLETAILRCTLPQDDYNIDSLISRVSALEKKLADGNFAFRAPAQTEASAAKSAPAAKPAAVPGQYSAEKTAHAAKPSLAAEQSAQGVQTDFLNNRNADNYRAAQPAAQKSGRAALSESNEEDVFSSQKPAQSVPKPAPAGATAKSVHASLLKALRTTHKNAVLFTLCADLTCCQEGQKFVFYTENETVYRAITRQDNQRILADVLAEYGVTDFEVRLKKKDDGLARALGVLKSNFGGTDIDIK</sequence>
<evidence type="ECO:0000313" key="14">
    <source>
        <dbReference type="EMBL" id="HIU61265.1"/>
    </source>
</evidence>
<keyword evidence="9" id="KW-0067">ATP-binding</keyword>
<reference evidence="14" key="2">
    <citation type="journal article" date="2021" name="PeerJ">
        <title>Extensive microbial diversity within the chicken gut microbiome revealed by metagenomics and culture.</title>
        <authorList>
            <person name="Gilroy R."/>
            <person name="Ravi A."/>
            <person name="Getino M."/>
            <person name="Pursley I."/>
            <person name="Horton D.L."/>
            <person name="Alikhan N.F."/>
            <person name="Baker D."/>
            <person name="Gharbi K."/>
            <person name="Hall N."/>
            <person name="Watson M."/>
            <person name="Adriaenssens E.M."/>
            <person name="Foster-Nyarko E."/>
            <person name="Jarju S."/>
            <person name="Secka A."/>
            <person name="Antonio M."/>
            <person name="Oren A."/>
            <person name="Chaudhuri R.R."/>
            <person name="La Ragione R."/>
            <person name="Hildebrand F."/>
            <person name="Pallen M.J."/>
        </authorList>
    </citation>
    <scope>NUCLEOTIDE SEQUENCE</scope>
    <source>
        <strain evidence="14">CHK195-12923</strain>
    </source>
</reference>
<dbReference type="Pfam" id="PF12169">
    <property type="entry name" value="DNA_pol3_gamma3"/>
    <property type="match status" value="1"/>
</dbReference>
<dbReference type="Pfam" id="PF13177">
    <property type="entry name" value="DNA_pol3_delta2"/>
    <property type="match status" value="1"/>
</dbReference>
<comment type="catalytic activity">
    <reaction evidence="11">
        <text>DNA(n) + a 2'-deoxyribonucleoside 5'-triphosphate = DNA(n+1) + diphosphate</text>
        <dbReference type="Rhea" id="RHEA:22508"/>
        <dbReference type="Rhea" id="RHEA-COMP:17339"/>
        <dbReference type="Rhea" id="RHEA-COMP:17340"/>
        <dbReference type="ChEBI" id="CHEBI:33019"/>
        <dbReference type="ChEBI" id="CHEBI:61560"/>
        <dbReference type="ChEBI" id="CHEBI:173112"/>
        <dbReference type="EC" id="2.7.7.7"/>
    </reaction>
</comment>
<dbReference type="Pfam" id="PF22608">
    <property type="entry name" value="DNAX_ATPase_lid"/>
    <property type="match status" value="1"/>
</dbReference>
<dbReference type="Gene3D" id="3.40.50.300">
    <property type="entry name" value="P-loop containing nucleotide triphosphate hydrolases"/>
    <property type="match status" value="1"/>
</dbReference>
<comment type="similarity">
    <text evidence="1">Belongs to the DnaX/STICHEL family.</text>
</comment>
<keyword evidence="10" id="KW-0239">DNA-directed DNA polymerase</keyword>
<name>A0A9D1SIJ9_9FIRM</name>
<keyword evidence="8" id="KW-0862">Zinc</keyword>
<feature type="region of interest" description="Disordered" evidence="12">
    <location>
        <begin position="397"/>
        <end position="433"/>
    </location>
</feature>
<accession>A0A9D1SIJ9</accession>
<organism evidence="14 15">
    <name type="scientific">Candidatus Coproplasma excrementigallinarum</name>
    <dbReference type="NCBI Taxonomy" id="2840747"/>
    <lineage>
        <taxon>Bacteria</taxon>
        <taxon>Bacillati</taxon>
        <taxon>Bacillota</taxon>
        <taxon>Clostridia</taxon>
        <taxon>Eubacteriales</taxon>
        <taxon>Candidatus Coproplasma</taxon>
    </lineage>
</organism>
<evidence type="ECO:0000256" key="11">
    <source>
        <dbReference type="ARBA" id="ARBA00049244"/>
    </source>
</evidence>
<dbReference type="Gene3D" id="1.20.272.10">
    <property type="match status" value="1"/>
</dbReference>
<proteinExistence type="inferred from homology"/>
<dbReference type="EC" id="2.7.7.7" evidence="2"/>
<evidence type="ECO:0000256" key="6">
    <source>
        <dbReference type="ARBA" id="ARBA00022723"/>
    </source>
</evidence>
<evidence type="ECO:0000256" key="8">
    <source>
        <dbReference type="ARBA" id="ARBA00022833"/>
    </source>
</evidence>
<evidence type="ECO:0000256" key="7">
    <source>
        <dbReference type="ARBA" id="ARBA00022741"/>
    </source>
</evidence>
<dbReference type="InterPro" id="IPR001270">
    <property type="entry name" value="ClpA/B"/>
</dbReference>
<evidence type="ECO:0000256" key="5">
    <source>
        <dbReference type="ARBA" id="ARBA00022705"/>
    </source>
</evidence>
<evidence type="ECO:0000256" key="10">
    <source>
        <dbReference type="ARBA" id="ARBA00022932"/>
    </source>
</evidence>
<dbReference type="InterPro" id="IPR022754">
    <property type="entry name" value="DNA_pol_III_gamma-3"/>
</dbReference>
<evidence type="ECO:0000256" key="9">
    <source>
        <dbReference type="ARBA" id="ARBA00022840"/>
    </source>
</evidence>
<evidence type="ECO:0000259" key="13">
    <source>
        <dbReference type="SMART" id="SM00382"/>
    </source>
</evidence>
<gene>
    <name evidence="14" type="primary">dnaX</name>
    <name evidence="14" type="ORF">IAB69_01260</name>
</gene>
<keyword evidence="6" id="KW-0479">Metal-binding</keyword>
<dbReference type="AlphaFoldDB" id="A0A9D1SIJ9"/>
<evidence type="ECO:0000256" key="1">
    <source>
        <dbReference type="ARBA" id="ARBA00006360"/>
    </source>
</evidence>
<keyword evidence="7" id="KW-0547">Nucleotide-binding</keyword>
<dbReference type="InterPro" id="IPR003593">
    <property type="entry name" value="AAA+_ATPase"/>
</dbReference>
<dbReference type="Gene3D" id="1.10.8.60">
    <property type="match status" value="1"/>
</dbReference>
<dbReference type="GO" id="GO:0006261">
    <property type="term" value="P:DNA-templated DNA replication"/>
    <property type="evidence" value="ECO:0007669"/>
    <property type="project" value="TreeGrafter"/>
</dbReference>
<dbReference type="EMBL" id="DVNE01000011">
    <property type="protein sequence ID" value="HIU61265.1"/>
    <property type="molecule type" value="Genomic_DNA"/>
</dbReference>
<dbReference type="GO" id="GO:0046872">
    <property type="term" value="F:metal ion binding"/>
    <property type="evidence" value="ECO:0007669"/>
    <property type="project" value="UniProtKB-KW"/>
</dbReference>
<dbReference type="SMART" id="SM00382">
    <property type="entry name" value="AAA"/>
    <property type="match status" value="1"/>
</dbReference>
<dbReference type="PANTHER" id="PTHR11669">
    <property type="entry name" value="REPLICATION FACTOR C / DNA POLYMERASE III GAMMA-TAU SUBUNIT"/>
    <property type="match status" value="1"/>
</dbReference>
<dbReference type="InterPro" id="IPR045085">
    <property type="entry name" value="HLD_clamp_pol_III_gamma_tau"/>
</dbReference>